<dbReference type="Proteomes" id="UP000377595">
    <property type="component" value="Unassembled WGS sequence"/>
</dbReference>
<feature type="domain" description="AMP-binding enzyme C-terminal" evidence="6">
    <location>
        <begin position="538"/>
        <end position="615"/>
    </location>
</feature>
<dbReference type="InterPro" id="IPR045851">
    <property type="entry name" value="AMP-bd_C_sf"/>
</dbReference>
<dbReference type="Pfam" id="PF13193">
    <property type="entry name" value="AMP-binding_C"/>
    <property type="match status" value="1"/>
</dbReference>
<comment type="similarity">
    <text evidence="1">Belongs to the ATP-dependent AMP-binding enzyme family.</text>
</comment>
<keyword evidence="2 7" id="KW-0436">Ligase</keyword>
<evidence type="ECO:0000313" key="7">
    <source>
        <dbReference type="EMBL" id="GES17576.1"/>
    </source>
</evidence>
<dbReference type="InterPro" id="IPR005914">
    <property type="entry name" value="Acac_CoA_synth"/>
</dbReference>
<dbReference type="EMBL" id="BLAF01000004">
    <property type="protein sequence ID" value="GES17576.1"/>
    <property type="molecule type" value="Genomic_DNA"/>
</dbReference>
<dbReference type="PROSITE" id="PS00455">
    <property type="entry name" value="AMP_BINDING"/>
    <property type="match status" value="1"/>
</dbReference>
<feature type="domain" description="AMP-dependent synthetase/ligase" evidence="5">
    <location>
        <begin position="104"/>
        <end position="473"/>
    </location>
</feature>
<evidence type="ECO:0000259" key="5">
    <source>
        <dbReference type="Pfam" id="PF00501"/>
    </source>
</evidence>
<proteinExistence type="inferred from homology"/>
<accession>A0A5M3XA97</accession>
<keyword evidence="3" id="KW-0547">Nucleotide-binding</keyword>
<dbReference type="GO" id="GO:0030729">
    <property type="term" value="F:acetoacetate-CoA ligase activity"/>
    <property type="evidence" value="ECO:0007669"/>
    <property type="project" value="InterPro"/>
</dbReference>
<dbReference type="InterPro" id="IPR042099">
    <property type="entry name" value="ANL_N_sf"/>
</dbReference>
<gene>
    <name evidence="7" type="ORF">Aple_004710</name>
</gene>
<name>A0A5M3XA97_9ACTN</name>
<organism evidence="7 8">
    <name type="scientific">Acrocarpospora pleiomorpha</name>
    <dbReference type="NCBI Taxonomy" id="90975"/>
    <lineage>
        <taxon>Bacteria</taxon>
        <taxon>Bacillati</taxon>
        <taxon>Actinomycetota</taxon>
        <taxon>Actinomycetes</taxon>
        <taxon>Streptosporangiales</taxon>
        <taxon>Streptosporangiaceae</taxon>
        <taxon>Acrocarpospora</taxon>
    </lineage>
</organism>
<dbReference type="InterPro" id="IPR025110">
    <property type="entry name" value="AMP-bd_C"/>
</dbReference>
<keyword evidence="8" id="KW-1185">Reference proteome</keyword>
<dbReference type="GO" id="GO:0005524">
    <property type="term" value="F:ATP binding"/>
    <property type="evidence" value="ECO:0007669"/>
    <property type="project" value="UniProtKB-KW"/>
</dbReference>
<dbReference type="InterPro" id="IPR000873">
    <property type="entry name" value="AMP-dep_synth/lig_dom"/>
</dbReference>
<reference evidence="7 8" key="1">
    <citation type="submission" date="2019-10" db="EMBL/GenBank/DDBJ databases">
        <title>Whole genome shotgun sequence of Acrocarpospora pleiomorpha NBRC 16267.</title>
        <authorList>
            <person name="Ichikawa N."/>
            <person name="Kimura A."/>
            <person name="Kitahashi Y."/>
            <person name="Komaki H."/>
            <person name="Oguchi A."/>
        </authorList>
    </citation>
    <scope>NUCLEOTIDE SEQUENCE [LARGE SCALE GENOMIC DNA]</scope>
    <source>
        <strain evidence="7 8">NBRC 16267</strain>
    </source>
</reference>
<protein>
    <submittedName>
        <fullName evidence="7">Acetoacetate-CoA ligase</fullName>
    </submittedName>
</protein>
<evidence type="ECO:0000256" key="2">
    <source>
        <dbReference type="ARBA" id="ARBA00022598"/>
    </source>
</evidence>
<dbReference type="InterPro" id="IPR020845">
    <property type="entry name" value="AMP-binding_CS"/>
</dbReference>
<dbReference type="AlphaFoldDB" id="A0A5M3XA97"/>
<dbReference type="Gene3D" id="3.30.300.30">
    <property type="match status" value="1"/>
</dbReference>
<dbReference type="NCBIfam" id="NF002937">
    <property type="entry name" value="PRK03584.1"/>
    <property type="match status" value="1"/>
</dbReference>
<keyword evidence="4" id="KW-0067">ATP-binding</keyword>
<dbReference type="Gene3D" id="3.40.50.12780">
    <property type="entry name" value="N-terminal domain of ligase-like"/>
    <property type="match status" value="1"/>
</dbReference>
<evidence type="ECO:0000256" key="4">
    <source>
        <dbReference type="ARBA" id="ARBA00022840"/>
    </source>
</evidence>
<dbReference type="PANTHER" id="PTHR42921:SF1">
    <property type="entry name" value="ACETOACETYL-COA SYNTHETASE"/>
    <property type="match status" value="1"/>
</dbReference>
<dbReference type="SUPFAM" id="SSF56801">
    <property type="entry name" value="Acetyl-CoA synthetase-like"/>
    <property type="match status" value="1"/>
</dbReference>
<evidence type="ECO:0000259" key="6">
    <source>
        <dbReference type="Pfam" id="PF13193"/>
    </source>
</evidence>
<sequence>MPDEPEPSVLWRPTPESIRATRLHAFATWVGQRRDLTFGDPTDYDAVWRWSVHQLEDFWSDLAIWSGTLPTDHGPVLPDARMPGAVWFPECSINYAEQMLRDATEDHPALVLVDEQYRVTEVSQLQLRRWAGAFAATLRGLGVKPGDRVAAYLPNGLEAVVALLGCASIGAVWTVCPPDFGTSAVLDRISQVEPTVLVAADGYRFNGKQHDRREQVDLIRASLPSLRATIAVPVLGLETRSADVLAWADAIAEEQEPAFVRVPFDHPLWIVYSSGTTGRPKGIVHGHGGIVLEQRKMSMLQNDIGPGDRFYWYTSTGWIMWNIATSALLSGATVVVHDGSPNYPDLQVQFALVERLGITYLGTSAGYLTACERAGAKPGERFDLSRLRTIGSTGSPLPASTFRWVYEAVKPDVLLASSSGGTDIASGFIGGTSLLSVTEGELQRPLLGVDVQSWNSDGKPVIGELGELVVTQPMPSMPLRLWNDAEGKRCRSSYFEPWPGVWRHGDWLEITERGTCRILGRSDSTLNRGGVRIGSAEIYAALGRLPDVADSLVLGIELLDGGYYMPLFVVLEDGTDFSEDLVAAIKDAVRRHASPRHVPDEVIQVSAIPRTRTGKLVEVPLKRIFQGVPPEVALERESLSVPESLDAFLKLAAERTP</sequence>
<dbReference type="Pfam" id="PF00501">
    <property type="entry name" value="AMP-binding"/>
    <property type="match status" value="1"/>
</dbReference>
<evidence type="ECO:0000256" key="1">
    <source>
        <dbReference type="ARBA" id="ARBA00006432"/>
    </source>
</evidence>
<dbReference type="RefSeq" id="WP_246264038.1">
    <property type="nucleotide sequence ID" value="NZ_BAAAHM010000001.1"/>
</dbReference>
<evidence type="ECO:0000256" key="3">
    <source>
        <dbReference type="ARBA" id="ARBA00022741"/>
    </source>
</evidence>
<evidence type="ECO:0000313" key="8">
    <source>
        <dbReference type="Proteomes" id="UP000377595"/>
    </source>
</evidence>
<dbReference type="PANTHER" id="PTHR42921">
    <property type="entry name" value="ACETOACETYL-COA SYNTHETASE"/>
    <property type="match status" value="1"/>
</dbReference>
<dbReference type="GO" id="GO:0006629">
    <property type="term" value="P:lipid metabolic process"/>
    <property type="evidence" value="ECO:0007669"/>
    <property type="project" value="InterPro"/>
</dbReference>
<comment type="caution">
    <text evidence="7">The sequence shown here is derived from an EMBL/GenBank/DDBJ whole genome shotgun (WGS) entry which is preliminary data.</text>
</comment>
<dbReference type="NCBIfam" id="TIGR01217">
    <property type="entry name" value="ac_ac_CoA_syn"/>
    <property type="match status" value="1"/>
</dbReference>